<dbReference type="EMBL" id="JACEIK010007332">
    <property type="protein sequence ID" value="MCE3050098.1"/>
    <property type="molecule type" value="Genomic_DNA"/>
</dbReference>
<reference evidence="1 2" key="1">
    <citation type="journal article" date="2021" name="BMC Genomics">
        <title>Datura genome reveals duplications of psychoactive alkaloid biosynthetic genes and high mutation rate following tissue culture.</title>
        <authorList>
            <person name="Rajewski A."/>
            <person name="Carter-House D."/>
            <person name="Stajich J."/>
            <person name="Litt A."/>
        </authorList>
    </citation>
    <scope>NUCLEOTIDE SEQUENCE [LARGE SCALE GENOMIC DNA]</scope>
    <source>
        <strain evidence="1">AR-01</strain>
    </source>
</reference>
<feature type="non-terminal residue" evidence="1">
    <location>
        <position position="1"/>
    </location>
</feature>
<evidence type="ECO:0000313" key="1">
    <source>
        <dbReference type="EMBL" id="MCE3050098.1"/>
    </source>
</evidence>
<name>A0ABS8WH32_DATST</name>
<organism evidence="1 2">
    <name type="scientific">Datura stramonium</name>
    <name type="common">Jimsonweed</name>
    <name type="synonym">Common thornapple</name>
    <dbReference type="NCBI Taxonomy" id="4076"/>
    <lineage>
        <taxon>Eukaryota</taxon>
        <taxon>Viridiplantae</taxon>
        <taxon>Streptophyta</taxon>
        <taxon>Embryophyta</taxon>
        <taxon>Tracheophyta</taxon>
        <taxon>Spermatophyta</taxon>
        <taxon>Magnoliopsida</taxon>
        <taxon>eudicotyledons</taxon>
        <taxon>Gunneridae</taxon>
        <taxon>Pentapetalae</taxon>
        <taxon>asterids</taxon>
        <taxon>lamiids</taxon>
        <taxon>Solanales</taxon>
        <taxon>Solanaceae</taxon>
        <taxon>Solanoideae</taxon>
        <taxon>Datureae</taxon>
        <taxon>Datura</taxon>
    </lineage>
</organism>
<comment type="caution">
    <text evidence="1">The sequence shown here is derived from an EMBL/GenBank/DDBJ whole genome shotgun (WGS) entry which is preliminary data.</text>
</comment>
<gene>
    <name evidence="1" type="ORF">HAX54_046463</name>
</gene>
<dbReference type="Proteomes" id="UP000823775">
    <property type="component" value="Unassembled WGS sequence"/>
</dbReference>
<accession>A0ABS8WH32</accession>
<protein>
    <submittedName>
        <fullName evidence="1">Uncharacterized protein</fullName>
    </submittedName>
</protein>
<evidence type="ECO:0000313" key="2">
    <source>
        <dbReference type="Proteomes" id="UP000823775"/>
    </source>
</evidence>
<keyword evidence="2" id="KW-1185">Reference proteome</keyword>
<proteinExistence type="predicted"/>
<sequence length="88" mass="10039">LADIFTKSLFEPSHSYIICKLGLTTFSSTLRGDVERENRGSVIMTDKPHRTIEKKKMKFISRVSERLMNPCLSLGLHETTINMTVIKP</sequence>